<dbReference type="Proteomes" id="UP000469558">
    <property type="component" value="Unassembled WGS sequence"/>
</dbReference>
<accession>A0A8T9BRV7</accession>
<dbReference type="EMBL" id="QGMK01002648">
    <property type="protein sequence ID" value="TVY56960.1"/>
    <property type="molecule type" value="Genomic_DNA"/>
</dbReference>
<comment type="caution">
    <text evidence="2">The sequence shown here is derived from an EMBL/GenBank/DDBJ whole genome shotgun (WGS) entry which is preliminary data.</text>
</comment>
<feature type="compositionally biased region" description="Low complexity" evidence="1">
    <location>
        <begin position="103"/>
        <end position="117"/>
    </location>
</feature>
<gene>
    <name evidence="2" type="ORF">LSUE1_G009016</name>
</gene>
<feature type="region of interest" description="Disordered" evidence="1">
    <location>
        <begin position="1"/>
        <end position="162"/>
    </location>
</feature>
<feature type="compositionally biased region" description="Basic and acidic residues" evidence="1">
    <location>
        <begin position="129"/>
        <end position="143"/>
    </location>
</feature>
<evidence type="ECO:0000313" key="2">
    <source>
        <dbReference type="EMBL" id="TVY56960.1"/>
    </source>
</evidence>
<organism evidence="2 3">
    <name type="scientific">Lachnellula suecica</name>
    <dbReference type="NCBI Taxonomy" id="602035"/>
    <lineage>
        <taxon>Eukaryota</taxon>
        <taxon>Fungi</taxon>
        <taxon>Dikarya</taxon>
        <taxon>Ascomycota</taxon>
        <taxon>Pezizomycotina</taxon>
        <taxon>Leotiomycetes</taxon>
        <taxon>Helotiales</taxon>
        <taxon>Lachnaceae</taxon>
        <taxon>Lachnellula</taxon>
    </lineage>
</organism>
<feature type="compositionally biased region" description="Low complexity" evidence="1">
    <location>
        <begin position="7"/>
        <end position="16"/>
    </location>
</feature>
<feature type="non-terminal residue" evidence="2">
    <location>
        <position position="263"/>
    </location>
</feature>
<dbReference type="AlphaFoldDB" id="A0A8T9BRV7"/>
<dbReference type="OrthoDB" id="1060854at2759"/>
<reference evidence="2 3" key="1">
    <citation type="submission" date="2018-05" db="EMBL/GenBank/DDBJ databases">
        <title>Genome sequencing and assembly of the regulated plant pathogen Lachnellula willkommii and related sister species for the development of diagnostic species identification markers.</title>
        <authorList>
            <person name="Giroux E."/>
            <person name="Bilodeau G."/>
        </authorList>
    </citation>
    <scope>NUCLEOTIDE SEQUENCE [LARGE SCALE GENOMIC DNA]</scope>
    <source>
        <strain evidence="2 3">CBS 268.59</strain>
    </source>
</reference>
<protein>
    <submittedName>
        <fullName evidence="2">Uncharacterized protein</fullName>
    </submittedName>
</protein>
<evidence type="ECO:0000256" key="1">
    <source>
        <dbReference type="SAM" id="MobiDB-lite"/>
    </source>
</evidence>
<evidence type="ECO:0000313" key="3">
    <source>
        <dbReference type="Proteomes" id="UP000469558"/>
    </source>
</evidence>
<name>A0A8T9BRV7_9HELO</name>
<feature type="compositionally biased region" description="Polar residues" evidence="1">
    <location>
        <begin position="118"/>
        <end position="128"/>
    </location>
</feature>
<sequence length="263" mass="28621">MAAVITDFGSDFGSDSSRSRTHYHRSSSRNMRAAAGHQGSPYRQTSTSRSRAEVPPSPRPQPIAAETPPNSTPSRAVEQEDGAMGKGGDGAVESKAEPPSPPLSSNSNSNQASFSQNRFTSQENFTKNETSEQSHYSDSEAARHMPSQTPAEAPFARPTRSLEDVKGYAGETITVRDLAHIQSFATEDFQARGKSGRRRAADDPALKYEISGMPITDIIEMVAGLLTKITTTNDLQHENLNRPLSLQRRSKHVGPLAQRARFP</sequence>
<keyword evidence="3" id="KW-1185">Reference proteome</keyword>
<proteinExistence type="predicted"/>